<evidence type="ECO:0000256" key="3">
    <source>
        <dbReference type="ARBA" id="ARBA00022552"/>
    </source>
</evidence>
<dbReference type="InterPro" id="IPR011907">
    <property type="entry name" value="RNase_III"/>
</dbReference>
<comment type="subcellular location">
    <subcellularLocation>
        <location evidence="10">Cytoplasm</location>
    </subcellularLocation>
</comment>
<evidence type="ECO:0000256" key="7">
    <source>
        <dbReference type="ARBA" id="ARBA00022759"/>
    </source>
</evidence>
<evidence type="ECO:0000259" key="12">
    <source>
        <dbReference type="PROSITE" id="PS50142"/>
    </source>
</evidence>
<dbReference type="InterPro" id="IPR036389">
    <property type="entry name" value="RNase_III_sf"/>
</dbReference>
<dbReference type="PATRIC" id="fig|1705394.5.peg.1467"/>
<evidence type="ECO:0000259" key="11">
    <source>
        <dbReference type="PROSITE" id="PS50137"/>
    </source>
</evidence>
<dbReference type="Pfam" id="PF00035">
    <property type="entry name" value="dsrm"/>
    <property type="match status" value="1"/>
</dbReference>
<dbReference type="SUPFAM" id="SSF69065">
    <property type="entry name" value="RNase III domain-like"/>
    <property type="match status" value="1"/>
</dbReference>
<dbReference type="KEGG" id="tho:SP60_07350"/>
<dbReference type="PROSITE" id="PS50137">
    <property type="entry name" value="DS_RBD"/>
    <property type="match status" value="1"/>
</dbReference>
<keyword evidence="10" id="KW-0963">Cytoplasm</keyword>
<feature type="binding site" evidence="10">
    <location>
        <position position="36"/>
    </location>
    <ligand>
        <name>Mg(2+)</name>
        <dbReference type="ChEBI" id="CHEBI:18420"/>
    </ligand>
</feature>
<dbReference type="GO" id="GO:0005737">
    <property type="term" value="C:cytoplasm"/>
    <property type="evidence" value="ECO:0007669"/>
    <property type="project" value="UniProtKB-SubCell"/>
</dbReference>
<reference evidence="13 14" key="1">
    <citation type="journal article" date="2015" name="Genome Announc.">
        <title>Genome Sequence of 'Candidatus Thioglobus autotrophica' Strain EF1, a Chemoautotroph from the SUP05 Clade of Marine Gammaproteobacteria.</title>
        <authorList>
            <person name="Shah V."/>
            <person name="Morris R.M."/>
        </authorList>
    </citation>
    <scope>NUCLEOTIDE SEQUENCE [LARGE SCALE GENOMIC DNA]</scope>
    <source>
        <strain evidence="13 14">EF1</strain>
    </source>
</reference>
<feature type="binding site" evidence="10">
    <location>
        <position position="112"/>
    </location>
    <ligand>
        <name>Mg(2+)</name>
        <dbReference type="ChEBI" id="CHEBI:18420"/>
    </ligand>
</feature>
<organism evidence="13 14">
    <name type="scientific">Candidatus Thioglobus autotrophicus</name>
    <dbReference type="NCBI Taxonomy" id="1705394"/>
    <lineage>
        <taxon>Bacteria</taxon>
        <taxon>Pseudomonadati</taxon>
        <taxon>Pseudomonadota</taxon>
        <taxon>Gammaproteobacteria</taxon>
        <taxon>Candidatus Pseudothioglobaceae</taxon>
        <taxon>Candidatus Thioglobus</taxon>
    </lineage>
</organism>
<feature type="active site" evidence="10">
    <location>
        <position position="112"/>
    </location>
</feature>
<keyword evidence="4 10" id="KW-0507">mRNA processing</keyword>
<feature type="binding site" evidence="10">
    <location>
        <position position="109"/>
    </location>
    <ligand>
        <name>Mg(2+)</name>
        <dbReference type="ChEBI" id="CHEBI:18420"/>
    </ligand>
</feature>
<keyword evidence="10" id="KW-0479">Metal-binding</keyword>
<feature type="domain" description="DRBM" evidence="11">
    <location>
        <begin position="150"/>
        <end position="220"/>
    </location>
</feature>
<dbReference type="CDD" id="cd00593">
    <property type="entry name" value="RIBOc"/>
    <property type="match status" value="1"/>
</dbReference>
<sequence length="222" mass="25068">MEKLQQKLNYQFKDLSLLELALTHRSVGKKNNERLEFLGDSILGLVISRELYKRFSHVEEGKLSRLRSHLVRGQTLAKFGLALNLADILILGSGELKSGGYRRESIQADAVEAIFGAILLDSDLETINTVILVLFKELLDGIDPNDSLKDPKTQLQEYLQKRSNALPKYELIKTVGKDHNAVFTVNCFLKDQNMQTSQDAKSLKRAEQACAQVLLKKLKEIK</sequence>
<dbReference type="GO" id="GO:0006397">
    <property type="term" value="P:mRNA processing"/>
    <property type="evidence" value="ECO:0007669"/>
    <property type="project" value="UniProtKB-UniRule"/>
</dbReference>
<evidence type="ECO:0000256" key="6">
    <source>
        <dbReference type="ARBA" id="ARBA00022722"/>
    </source>
</evidence>
<dbReference type="InterPro" id="IPR000999">
    <property type="entry name" value="RNase_III_dom"/>
</dbReference>
<dbReference type="EMBL" id="CP010552">
    <property type="protein sequence ID" value="ALE53024.1"/>
    <property type="molecule type" value="Genomic_DNA"/>
</dbReference>
<feature type="domain" description="RNase III" evidence="12">
    <location>
        <begin position="1"/>
        <end position="123"/>
    </location>
</feature>
<evidence type="ECO:0000313" key="14">
    <source>
        <dbReference type="Proteomes" id="UP000058020"/>
    </source>
</evidence>
<comment type="catalytic activity">
    <reaction evidence="1 10">
        <text>Endonucleolytic cleavage to 5'-phosphomonoester.</text>
        <dbReference type="EC" id="3.1.26.3"/>
    </reaction>
</comment>
<keyword evidence="5 10" id="KW-0819">tRNA processing</keyword>
<dbReference type="InterPro" id="IPR014720">
    <property type="entry name" value="dsRBD_dom"/>
</dbReference>
<name>A0A0M4PLH3_9GAMM</name>
<dbReference type="SMART" id="SM00358">
    <property type="entry name" value="DSRM"/>
    <property type="match status" value="1"/>
</dbReference>
<evidence type="ECO:0000313" key="13">
    <source>
        <dbReference type="EMBL" id="ALE53024.1"/>
    </source>
</evidence>
<dbReference type="GO" id="GO:0006364">
    <property type="term" value="P:rRNA processing"/>
    <property type="evidence" value="ECO:0007669"/>
    <property type="project" value="UniProtKB-UniRule"/>
</dbReference>
<dbReference type="SMART" id="SM00535">
    <property type="entry name" value="RIBOc"/>
    <property type="match status" value="1"/>
</dbReference>
<keyword evidence="8 10" id="KW-0378">Hydrolase</keyword>
<keyword evidence="10" id="KW-0699">rRNA-binding</keyword>
<comment type="similarity">
    <text evidence="2">Belongs to the ribonuclease III family.</text>
</comment>
<dbReference type="GO" id="GO:0008033">
    <property type="term" value="P:tRNA processing"/>
    <property type="evidence" value="ECO:0007669"/>
    <property type="project" value="UniProtKB-KW"/>
</dbReference>
<proteinExistence type="inferred from homology"/>
<dbReference type="GO" id="GO:0019843">
    <property type="term" value="F:rRNA binding"/>
    <property type="evidence" value="ECO:0007669"/>
    <property type="project" value="UniProtKB-KW"/>
</dbReference>
<dbReference type="RefSeq" id="WP_053952010.1">
    <property type="nucleotide sequence ID" value="NZ_CP010552.1"/>
</dbReference>
<keyword evidence="7 10" id="KW-0255">Endonuclease</keyword>
<dbReference type="GO" id="GO:0046872">
    <property type="term" value="F:metal ion binding"/>
    <property type="evidence" value="ECO:0007669"/>
    <property type="project" value="UniProtKB-KW"/>
</dbReference>
<dbReference type="Pfam" id="PF14622">
    <property type="entry name" value="Ribonucleas_3_3"/>
    <property type="match status" value="1"/>
</dbReference>
<evidence type="ECO:0000256" key="2">
    <source>
        <dbReference type="ARBA" id="ARBA00010183"/>
    </source>
</evidence>
<evidence type="ECO:0000256" key="8">
    <source>
        <dbReference type="ARBA" id="ARBA00022801"/>
    </source>
</evidence>
<comment type="subunit">
    <text evidence="10">Homodimer.</text>
</comment>
<dbReference type="OrthoDB" id="9805026at2"/>
<keyword evidence="14" id="KW-1185">Reference proteome</keyword>
<gene>
    <name evidence="10 13" type="primary">rnc</name>
    <name evidence="13" type="ORF">SP60_07350</name>
</gene>
<dbReference type="Gene3D" id="3.30.160.20">
    <property type="match status" value="1"/>
</dbReference>
<dbReference type="FunFam" id="1.10.1520.10:FF:000001">
    <property type="entry name" value="Ribonuclease 3"/>
    <property type="match status" value="1"/>
</dbReference>
<comment type="cofactor">
    <cofactor evidence="10">
        <name>Mg(2+)</name>
        <dbReference type="ChEBI" id="CHEBI:18420"/>
    </cofactor>
</comment>
<evidence type="ECO:0000256" key="5">
    <source>
        <dbReference type="ARBA" id="ARBA00022694"/>
    </source>
</evidence>
<dbReference type="NCBIfam" id="TIGR02191">
    <property type="entry name" value="RNaseIII"/>
    <property type="match status" value="1"/>
</dbReference>
<accession>A0A0M4PLH3</accession>
<dbReference type="GO" id="GO:0010468">
    <property type="term" value="P:regulation of gene expression"/>
    <property type="evidence" value="ECO:0007669"/>
    <property type="project" value="TreeGrafter"/>
</dbReference>
<dbReference type="PANTHER" id="PTHR11207">
    <property type="entry name" value="RIBONUCLEASE III"/>
    <property type="match status" value="1"/>
</dbReference>
<dbReference type="STRING" id="1705394.SP60_07350"/>
<evidence type="ECO:0000256" key="9">
    <source>
        <dbReference type="ARBA" id="ARBA00022884"/>
    </source>
</evidence>
<dbReference type="EC" id="3.1.26.3" evidence="10"/>
<evidence type="ECO:0000256" key="1">
    <source>
        <dbReference type="ARBA" id="ARBA00000109"/>
    </source>
</evidence>
<evidence type="ECO:0000256" key="4">
    <source>
        <dbReference type="ARBA" id="ARBA00022664"/>
    </source>
</evidence>
<dbReference type="PROSITE" id="PS00517">
    <property type="entry name" value="RNASE_3_1"/>
    <property type="match status" value="1"/>
</dbReference>
<keyword evidence="6 10" id="KW-0540">Nuclease</keyword>
<dbReference type="SUPFAM" id="SSF54768">
    <property type="entry name" value="dsRNA-binding domain-like"/>
    <property type="match status" value="1"/>
</dbReference>
<dbReference type="Proteomes" id="UP000058020">
    <property type="component" value="Chromosome"/>
</dbReference>
<dbReference type="PROSITE" id="PS50142">
    <property type="entry name" value="RNASE_3_2"/>
    <property type="match status" value="1"/>
</dbReference>
<evidence type="ECO:0000256" key="10">
    <source>
        <dbReference type="HAMAP-Rule" id="MF_00104"/>
    </source>
</evidence>
<dbReference type="AlphaFoldDB" id="A0A0M4PLH3"/>
<keyword evidence="10" id="KW-0460">Magnesium</keyword>
<keyword evidence="9 10" id="KW-0694">RNA-binding</keyword>
<comment type="function">
    <text evidence="10">Digests double-stranded RNA. Involved in the processing of primary rRNA transcript to yield the immediate precursors to the large and small rRNAs (23S and 16S). Processes some mRNAs, and tRNAs when they are encoded in the rRNA operon. Processes pre-crRNA and tracrRNA of type II CRISPR loci if present in the organism.</text>
</comment>
<dbReference type="GO" id="GO:0004525">
    <property type="term" value="F:ribonuclease III activity"/>
    <property type="evidence" value="ECO:0007669"/>
    <property type="project" value="UniProtKB-UniRule"/>
</dbReference>
<protein>
    <recommendedName>
        <fullName evidence="10">Ribonuclease 3</fullName>
        <ecNumber evidence="10">3.1.26.3</ecNumber>
    </recommendedName>
    <alternativeName>
        <fullName evidence="10">Ribonuclease III</fullName>
        <shortName evidence="10">RNase III</shortName>
    </alternativeName>
</protein>
<dbReference type="PANTHER" id="PTHR11207:SF0">
    <property type="entry name" value="RIBONUCLEASE 3"/>
    <property type="match status" value="1"/>
</dbReference>
<dbReference type="Gene3D" id="1.10.1520.10">
    <property type="entry name" value="Ribonuclease III domain"/>
    <property type="match status" value="1"/>
</dbReference>
<feature type="active site" evidence="10">
    <location>
        <position position="40"/>
    </location>
</feature>
<dbReference type="CDD" id="cd10845">
    <property type="entry name" value="DSRM_RNAse_III_family"/>
    <property type="match status" value="1"/>
</dbReference>
<keyword evidence="3 10" id="KW-0698">rRNA processing</keyword>
<dbReference type="GO" id="GO:0003725">
    <property type="term" value="F:double-stranded RNA binding"/>
    <property type="evidence" value="ECO:0007669"/>
    <property type="project" value="TreeGrafter"/>
</dbReference>
<dbReference type="HAMAP" id="MF_00104">
    <property type="entry name" value="RNase_III"/>
    <property type="match status" value="1"/>
</dbReference>